<protein>
    <submittedName>
        <fullName evidence="1">Uncharacterized protein</fullName>
    </submittedName>
</protein>
<proteinExistence type="predicted"/>
<comment type="caution">
    <text evidence="1">The sequence shown here is derived from an EMBL/GenBank/DDBJ whole genome shotgun (WGS) entry which is preliminary data.</text>
</comment>
<evidence type="ECO:0000313" key="1">
    <source>
        <dbReference type="EMBL" id="KAJ7569466.1"/>
    </source>
</evidence>
<name>A0ACC2ESQ5_DIPCM</name>
<sequence length="59" mass="6833">MIRAGIFLLCEFLFLVSEQFLVECFWLNASSSPFSASTLTAIDRLRETYLCERTPSRDH</sequence>
<organism evidence="1 2">
    <name type="scientific">Diphasiastrum complanatum</name>
    <name type="common">Issler's clubmoss</name>
    <name type="synonym">Lycopodium complanatum</name>
    <dbReference type="NCBI Taxonomy" id="34168"/>
    <lineage>
        <taxon>Eukaryota</taxon>
        <taxon>Viridiplantae</taxon>
        <taxon>Streptophyta</taxon>
        <taxon>Embryophyta</taxon>
        <taxon>Tracheophyta</taxon>
        <taxon>Lycopodiopsida</taxon>
        <taxon>Lycopodiales</taxon>
        <taxon>Lycopodiaceae</taxon>
        <taxon>Lycopodioideae</taxon>
        <taxon>Diphasiastrum</taxon>
    </lineage>
</organism>
<dbReference type="Proteomes" id="UP001162992">
    <property type="component" value="Chromosome 1"/>
</dbReference>
<gene>
    <name evidence="1" type="ORF">O6H91_01G079400</name>
</gene>
<keyword evidence="2" id="KW-1185">Reference proteome</keyword>
<dbReference type="EMBL" id="CM055092">
    <property type="protein sequence ID" value="KAJ7569466.1"/>
    <property type="molecule type" value="Genomic_DNA"/>
</dbReference>
<reference evidence="2" key="1">
    <citation type="journal article" date="2024" name="Proc. Natl. Acad. Sci. U.S.A.">
        <title>Extraordinary preservation of gene collinearity over three hundred million years revealed in homosporous lycophytes.</title>
        <authorList>
            <person name="Li C."/>
            <person name="Wickell D."/>
            <person name="Kuo L.Y."/>
            <person name="Chen X."/>
            <person name="Nie B."/>
            <person name="Liao X."/>
            <person name="Peng D."/>
            <person name="Ji J."/>
            <person name="Jenkins J."/>
            <person name="Williams M."/>
            <person name="Shu S."/>
            <person name="Plott C."/>
            <person name="Barry K."/>
            <person name="Rajasekar S."/>
            <person name="Grimwood J."/>
            <person name="Han X."/>
            <person name="Sun S."/>
            <person name="Hou Z."/>
            <person name="He W."/>
            <person name="Dai G."/>
            <person name="Sun C."/>
            <person name="Schmutz J."/>
            <person name="Leebens-Mack J.H."/>
            <person name="Li F.W."/>
            <person name="Wang L."/>
        </authorList>
    </citation>
    <scope>NUCLEOTIDE SEQUENCE [LARGE SCALE GENOMIC DNA]</scope>
    <source>
        <strain evidence="2">cv. PW_Plant_1</strain>
    </source>
</reference>
<accession>A0ACC2ESQ5</accession>
<evidence type="ECO:0000313" key="2">
    <source>
        <dbReference type="Proteomes" id="UP001162992"/>
    </source>
</evidence>